<keyword evidence="4 14" id="KW-0963">Cytoplasm</keyword>
<dbReference type="Gene3D" id="1.10.8.750">
    <property type="entry name" value="Phosphoribosylformylglycinamidine synthase, linker domain"/>
    <property type="match status" value="1"/>
</dbReference>
<evidence type="ECO:0000256" key="14">
    <source>
        <dbReference type="HAMAP-Rule" id="MF_00419"/>
    </source>
</evidence>
<dbReference type="InterPro" id="IPR010918">
    <property type="entry name" value="PurM-like_C_dom"/>
</dbReference>
<dbReference type="GO" id="GO:0046872">
    <property type="term" value="F:metal ion binding"/>
    <property type="evidence" value="ECO:0007669"/>
    <property type="project" value="UniProtKB-KW"/>
</dbReference>
<evidence type="ECO:0000256" key="2">
    <source>
        <dbReference type="ARBA" id="ARBA00004920"/>
    </source>
</evidence>
<evidence type="ECO:0000256" key="7">
    <source>
        <dbReference type="ARBA" id="ARBA00022741"/>
    </source>
</evidence>
<evidence type="ECO:0000256" key="10">
    <source>
        <dbReference type="ARBA" id="ARBA00022842"/>
    </source>
</evidence>
<dbReference type="RefSeq" id="WP_241570509.1">
    <property type="nucleotide sequence ID" value="NZ_JAKUML010000003.1"/>
</dbReference>
<evidence type="ECO:0000259" key="18">
    <source>
        <dbReference type="Pfam" id="PF18076"/>
    </source>
</evidence>
<comment type="function">
    <text evidence="13 14">Phosphoribosylformylglycinamidine synthase involved in the purines biosynthetic pathway. Catalyzes the ATP-dependent conversion of formylglycinamide ribonucleotide (FGAR) and glutamine to yield formylglycinamidine ribonucleotide (FGAM) and glutamate.</text>
</comment>
<dbReference type="FunFam" id="3.30.1330.10:FF:000002">
    <property type="entry name" value="Phosphoribosylformylglycinamidine synthase"/>
    <property type="match status" value="1"/>
</dbReference>
<dbReference type="Proteomes" id="UP001139701">
    <property type="component" value="Unassembled WGS sequence"/>
</dbReference>
<keyword evidence="11 14" id="KW-0315">Glutamine amidotransferase</keyword>
<dbReference type="InterPro" id="IPR036921">
    <property type="entry name" value="PurM-like_N_sf"/>
</dbReference>
<keyword evidence="5 14" id="KW-0436">Ligase</keyword>
<dbReference type="PANTHER" id="PTHR10099:SF1">
    <property type="entry name" value="PHOSPHORIBOSYLFORMYLGLYCINAMIDINE SYNTHASE"/>
    <property type="match status" value="1"/>
</dbReference>
<feature type="domain" description="FGAR-AT PurM N-terminal-like" evidence="19">
    <location>
        <begin position="641"/>
        <end position="800"/>
    </location>
</feature>
<evidence type="ECO:0000256" key="4">
    <source>
        <dbReference type="ARBA" id="ARBA00022490"/>
    </source>
</evidence>
<evidence type="ECO:0000259" key="16">
    <source>
        <dbReference type="Pfam" id="PF02769"/>
    </source>
</evidence>
<feature type="active site" evidence="14">
    <location>
        <position position="1244"/>
    </location>
</feature>
<accession>A0A9X2B9P1</accession>
<dbReference type="PROSITE" id="PS51273">
    <property type="entry name" value="GATASE_TYPE_1"/>
    <property type="match status" value="1"/>
</dbReference>
<comment type="caution">
    <text evidence="20">The sequence shown here is derived from an EMBL/GenBank/DDBJ whole genome shotgun (WGS) entry which is preliminary data.</text>
</comment>
<feature type="binding site" evidence="14">
    <location>
        <begin position="304"/>
        <end position="315"/>
    </location>
    <ligand>
        <name>ATP</name>
        <dbReference type="ChEBI" id="CHEBI:30616"/>
    </ligand>
</feature>
<feature type="binding site" evidence="14">
    <location>
        <position position="711"/>
    </location>
    <ligand>
        <name>Mg(2+)</name>
        <dbReference type="ChEBI" id="CHEBI:18420"/>
    </ligand>
</feature>
<dbReference type="InterPro" id="IPR029062">
    <property type="entry name" value="Class_I_gatase-like"/>
</dbReference>
<feature type="region of interest" description="Disordered" evidence="15">
    <location>
        <begin position="303"/>
        <end position="327"/>
    </location>
</feature>
<dbReference type="SUPFAM" id="SSF52317">
    <property type="entry name" value="Class I glutamine amidotransferase-like"/>
    <property type="match status" value="1"/>
</dbReference>
<dbReference type="InterPro" id="IPR055181">
    <property type="entry name" value="FGAR-AT_PurM_N-like"/>
</dbReference>
<dbReference type="SUPFAM" id="SSF56042">
    <property type="entry name" value="PurM C-terminal domain-like"/>
    <property type="match status" value="2"/>
</dbReference>
<sequence>MFIVAGASAHSAFKQAQLLSRLSSIDTVQSVESQWVYLFDQALNDETLQSANALLNDSQIFALRQTENDEVQVLVTPRVGTISPWSSKATDIFKNCNTPVHRLERGVLYTLKGVSSVSNALKLALHDRMTESVFDQIDDAKALFVETAPKPLNSIDILGQGKEALVQANREFGFALSDEEIDYLTDAFNKLGRNPHDIELMMFAQANSEHCRHKIFNAQWTIDGEKQPLSLFQMIKNTYKESPTDVLSAYKDNASVIVGYDTMRFYPKADDNGQYVYKYKSQAAHILMKVETHNHPTAISPFAGAATGSGGEIRDEGATGRGGKPKAGLTGFTVSNLNIPGFEQPWEDNYGKPSRMASPLQIMIDGPLGGAAFNNEFGRPNLNGYFRTFEQNVNGEVKGFHKPIMIAGGYGNIRPDHVEKDPIQEGDLLIVLGGPAMLIGLGGGAASSVDSGTMGESLDFASVQRENPEMERRCQEVIDTCWRLEDANPIVSVHDVGAGGISNAMPELVNDHELGAVLNLRKIPSLEPGMSPMEIWSNEAQERYVLAIRPSSLAQFEDICARERCPFAVLGEATEARHLTVEDPLFENNAVDMPMQVMLGGTPRMQRSYETVTRQGNDFDASKIDLSDAIFRVLKNPTVASKSFLITIGDRSITGMVARDQMVGRWQVPVADAAVTTTSLQGFTGEAMAMGERPPVALLNPAASVRLAVAEAITNIASANIEQLSDIKLSANWMAAAGQKGEDQALYEAVKTVGMEICPALGIAIPVGKDSLSMRTTWQDDGVDKSVTSPVAGVMTAFAPVNDVRKTLTPELKSGSESVLVRIDLSKGQFRLGASILAQVYKAIGTTAPDVDSFDDLKAFFALIQDWNNRDLIQAYHDIGDGGVLATVAEMMFASRLGVALEPQTIESLFAEEIGAVLQIKSTDWESVQSEIANSSLNDAISLLGQVNHNDQLTVNGLSFERVALQQAWSEVSYQIQRLRDNVDTADQEFALIADTDHQGLIAKPTFDLNEAIEASMINVRRPNMVILREQGVNGHVEMAAAFDKVGFNTVDVHMSDLLAGRINLDDFEGLVACGGFSYGDVLGAGGGWAKSVLFNAKLRDQFQKFFNRDETFSLGVCNGCQMLSQLAPLIPGAEHWGRFHRNTSEVFEARSVNVRIEKSASVLLDGMQGSILPIAVAHGEGRLVANAENLATLNANSQVVMRYVDSQGNPTQHYPLNPNGSPEAITGLTSLDGRATIMMPHPERNFRALQHSWKPEDWQQDGAWLRMFRNARRFLG</sequence>
<dbReference type="Pfam" id="PF02769">
    <property type="entry name" value="AIRS_C"/>
    <property type="match status" value="2"/>
</dbReference>
<keyword evidence="9 14" id="KW-0067">ATP-binding</keyword>
<dbReference type="FunFam" id="1.10.8.750:FF:000002">
    <property type="entry name" value="Phosphoribosylformylglycinamidine synthase"/>
    <property type="match status" value="1"/>
</dbReference>
<dbReference type="Gene3D" id="3.30.1330.10">
    <property type="entry name" value="PurM-like, N-terminal domain"/>
    <property type="match status" value="2"/>
</dbReference>
<keyword evidence="7 14" id="KW-0547">Nucleotide-binding</keyword>
<evidence type="ECO:0000259" key="17">
    <source>
        <dbReference type="Pfam" id="PF18072"/>
    </source>
</evidence>
<dbReference type="Gene3D" id="3.90.650.10">
    <property type="entry name" value="PurM-like C-terminal domain"/>
    <property type="match status" value="2"/>
</dbReference>
<comment type="similarity">
    <text evidence="3 14">In the N-terminal section; belongs to the FGAMS family.</text>
</comment>
<dbReference type="NCBIfam" id="TIGR01735">
    <property type="entry name" value="FGAM_synt"/>
    <property type="match status" value="1"/>
</dbReference>
<comment type="catalytic activity">
    <reaction evidence="12 14">
        <text>N(2)-formyl-N(1)-(5-phospho-beta-D-ribosyl)glycinamide + L-glutamine + ATP + H2O = 2-formamido-N(1)-(5-O-phospho-beta-D-ribosyl)acetamidine + L-glutamate + ADP + phosphate + H(+)</text>
        <dbReference type="Rhea" id="RHEA:17129"/>
        <dbReference type="ChEBI" id="CHEBI:15377"/>
        <dbReference type="ChEBI" id="CHEBI:15378"/>
        <dbReference type="ChEBI" id="CHEBI:29985"/>
        <dbReference type="ChEBI" id="CHEBI:30616"/>
        <dbReference type="ChEBI" id="CHEBI:43474"/>
        <dbReference type="ChEBI" id="CHEBI:58359"/>
        <dbReference type="ChEBI" id="CHEBI:147286"/>
        <dbReference type="ChEBI" id="CHEBI:147287"/>
        <dbReference type="ChEBI" id="CHEBI:456216"/>
        <dbReference type="EC" id="6.3.5.3"/>
    </reaction>
</comment>
<dbReference type="InterPro" id="IPR041609">
    <property type="entry name" value="PurL_linker"/>
</dbReference>
<name>A0A9X2B9P1_9GAMM</name>
<dbReference type="PANTHER" id="PTHR10099">
    <property type="entry name" value="PHOSPHORIBOSYLFORMYLGLYCINAMIDINE SYNTHASE"/>
    <property type="match status" value="1"/>
</dbReference>
<dbReference type="GO" id="GO:0005524">
    <property type="term" value="F:ATP binding"/>
    <property type="evidence" value="ECO:0007669"/>
    <property type="project" value="UniProtKB-UniRule"/>
</dbReference>
<feature type="domain" description="PurM-like C-terminal" evidence="16">
    <location>
        <begin position="424"/>
        <end position="582"/>
    </location>
</feature>
<keyword evidence="8 14" id="KW-0658">Purine biosynthesis</keyword>
<dbReference type="CDD" id="cd01740">
    <property type="entry name" value="GATase1_FGAR_AT"/>
    <property type="match status" value="1"/>
</dbReference>
<evidence type="ECO:0000256" key="1">
    <source>
        <dbReference type="ARBA" id="ARBA00004496"/>
    </source>
</evidence>
<dbReference type="SMART" id="SM01211">
    <property type="entry name" value="GATase_5"/>
    <property type="match status" value="1"/>
</dbReference>
<dbReference type="FunFam" id="3.90.650.10:FF:000002">
    <property type="entry name" value="Phosphoribosylformylglycinamidine synthase"/>
    <property type="match status" value="1"/>
</dbReference>
<dbReference type="Pfam" id="PF22689">
    <property type="entry name" value="FGAR-AT_PurM_N-like"/>
    <property type="match status" value="1"/>
</dbReference>
<dbReference type="Pfam" id="PF13507">
    <property type="entry name" value="GATase_5"/>
    <property type="match status" value="1"/>
</dbReference>
<dbReference type="InterPro" id="IPR010073">
    <property type="entry name" value="PurL_large"/>
</dbReference>
<reference evidence="20" key="1">
    <citation type="submission" date="2022-02" db="EMBL/GenBank/DDBJ databases">
        <title>Acinetobacter A3.8 sp. nov., isolated from Sediment (Zhairuo Island).</title>
        <authorList>
            <person name="Zheng K."/>
        </authorList>
    </citation>
    <scope>NUCLEOTIDE SEQUENCE</scope>
    <source>
        <strain evidence="20">A3.8</strain>
    </source>
</reference>
<feature type="domain" description="Phosphoribosylformylglycinamidine synthase N-terminal" evidence="18">
    <location>
        <begin position="39"/>
        <end position="144"/>
    </location>
</feature>
<dbReference type="InterPro" id="IPR036604">
    <property type="entry name" value="PurS-like_sf"/>
</dbReference>
<dbReference type="GO" id="GO:0005737">
    <property type="term" value="C:cytoplasm"/>
    <property type="evidence" value="ECO:0007669"/>
    <property type="project" value="UniProtKB-SubCell"/>
</dbReference>
<dbReference type="Gene3D" id="3.40.50.880">
    <property type="match status" value="1"/>
</dbReference>
<dbReference type="InterPro" id="IPR040707">
    <property type="entry name" value="FGAR-AT_N"/>
</dbReference>
<comment type="pathway">
    <text evidence="2 14">Purine metabolism; IMP biosynthesis via de novo pathway; 5-amino-1-(5-phospho-D-ribosyl)imidazole from N(2)-formyl-N(1)-(5-phospho-D-ribosyl)glycinamide: step 1/2.</text>
</comment>
<dbReference type="SUPFAM" id="SSF109736">
    <property type="entry name" value="FGAM synthase PurL, linker domain"/>
    <property type="match status" value="1"/>
</dbReference>
<gene>
    <name evidence="14 20" type="primary">purL</name>
    <name evidence="20" type="synonym">purI</name>
    <name evidence="20" type="ORF">MKI79_02605</name>
</gene>
<evidence type="ECO:0000313" key="21">
    <source>
        <dbReference type="Proteomes" id="UP001139701"/>
    </source>
</evidence>
<keyword evidence="21" id="KW-1185">Reference proteome</keyword>
<comment type="subunit">
    <text evidence="14">Monomer.</text>
</comment>
<dbReference type="Pfam" id="PF18072">
    <property type="entry name" value="FGAR-AT_linker"/>
    <property type="match status" value="1"/>
</dbReference>
<feature type="binding site" evidence="14">
    <location>
        <position position="671"/>
    </location>
    <ligand>
        <name>ATP</name>
        <dbReference type="ChEBI" id="CHEBI:30616"/>
    </ligand>
</feature>
<dbReference type="CDD" id="cd02204">
    <property type="entry name" value="PurL_repeat2"/>
    <property type="match status" value="1"/>
</dbReference>
<evidence type="ECO:0000256" key="15">
    <source>
        <dbReference type="SAM" id="MobiDB-lite"/>
    </source>
</evidence>
<dbReference type="FunFam" id="3.40.50.880:FF:000008">
    <property type="entry name" value="Phosphoribosylformylglycinamidine synthase"/>
    <property type="match status" value="1"/>
</dbReference>
<evidence type="ECO:0000256" key="5">
    <source>
        <dbReference type="ARBA" id="ARBA00022598"/>
    </source>
</evidence>
<dbReference type="HAMAP" id="MF_00419">
    <property type="entry name" value="PurL_1"/>
    <property type="match status" value="1"/>
</dbReference>
<dbReference type="EMBL" id="JAKUML010000003">
    <property type="protein sequence ID" value="MCJ8145810.1"/>
    <property type="molecule type" value="Genomic_DNA"/>
</dbReference>
<dbReference type="CDD" id="cd02203">
    <property type="entry name" value="PurL_repeat1"/>
    <property type="match status" value="1"/>
</dbReference>
<dbReference type="InterPro" id="IPR036676">
    <property type="entry name" value="PurM-like_C_sf"/>
</dbReference>
<feature type="binding site" evidence="14">
    <location>
        <position position="878"/>
    </location>
    <ligand>
        <name>Mg(2+)</name>
        <dbReference type="ChEBI" id="CHEBI:18420"/>
    </ligand>
</feature>
<comment type="caution">
    <text evidence="14">Lacks conserved residue(s) required for the propagation of feature annotation.</text>
</comment>
<evidence type="ECO:0000256" key="11">
    <source>
        <dbReference type="ARBA" id="ARBA00022962"/>
    </source>
</evidence>
<organism evidence="20 21">
    <name type="scientific">Acinetobacter sedimenti</name>
    <dbReference type="NCBI Taxonomy" id="2919922"/>
    <lineage>
        <taxon>Bacteria</taxon>
        <taxon>Pseudomonadati</taxon>
        <taxon>Pseudomonadota</taxon>
        <taxon>Gammaproteobacteria</taxon>
        <taxon>Moraxellales</taxon>
        <taxon>Moraxellaceae</taxon>
        <taxon>Acinetobacter</taxon>
    </lineage>
</organism>
<proteinExistence type="inferred from homology"/>
<comment type="subcellular location">
    <subcellularLocation>
        <location evidence="1 14">Cytoplasm</location>
    </subcellularLocation>
</comment>
<dbReference type="EC" id="6.3.5.3" evidence="14"/>
<feature type="domain" description="PurM-like C-terminal" evidence="16">
    <location>
        <begin position="833"/>
        <end position="904"/>
    </location>
</feature>
<dbReference type="SUPFAM" id="SSF82697">
    <property type="entry name" value="PurS-like"/>
    <property type="match status" value="1"/>
</dbReference>
<feature type="active site" evidence="14">
    <location>
        <position position="1242"/>
    </location>
</feature>
<dbReference type="NCBIfam" id="NF003672">
    <property type="entry name" value="PRK05297.1"/>
    <property type="match status" value="1"/>
</dbReference>
<evidence type="ECO:0000256" key="9">
    <source>
        <dbReference type="ARBA" id="ARBA00022840"/>
    </source>
</evidence>
<evidence type="ECO:0000256" key="8">
    <source>
        <dbReference type="ARBA" id="ARBA00022755"/>
    </source>
</evidence>
<feature type="binding site" evidence="14">
    <location>
        <position position="672"/>
    </location>
    <ligand>
        <name>Mg(2+)</name>
        <dbReference type="ChEBI" id="CHEBI:18420"/>
    </ligand>
</feature>
<dbReference type="AlphaFoldDB" id="A0A9X2B9P1"/>
<evidence type="ECO:0000313" key="20">
    <source>
        <dbReference type="EMBL" id="MCJ8145810.1"/>
    </source>
</evidence>
<feature type="binding site" evidence="14">
    <location>
        <position position="715"/>
    </location>
    <ligand>
        <name>Mg(2+)</name>
        <dbReference type="ChEBI" id="CHEBI:18420"/>
    </ligand>
</feature>
<dbReference type="Pfam" id="PF18076">
    <property type="entry name" value="FGAR-AT_N"/>
    <property type="match status" value="1"/>
</dbReference>
<evidence type="ECO:0000256" key="6">
    <source>
        <dbReference type="ARBA" id="ARBA00022723"/>
    </source>
</evidence>
<dbReference type="GO" id="GO:0004642">
    <property type="term" value="F:phosphoribosylformylglycinamidine synthase activity"/>
    <property type="evidence" value="ECO:0007669"/>
    <property type="project" value="UniProtKB-UniRule"/>
</dbReference>
<feature type="active site" description="Nucleophile" evidence="14">
    <location>
        <position position="1118"/>
    </location>
</feature>
<evidence type="ECO:0000259" key="19">
    <source>
        <dbReference type="Pfam" id="PF22689"/>
    </source>
</evidence>
<evidence type="ECO:0000256" key="13">
    <source>
        <dbReference type="ARBA" id="ARBA00057317"/>
    </source>
</evidence>
<keyword evidence="6 14" id="KW-0479">Metal-binding</keyword>
<feature type="domain" description="Phosphoribosylformylglycinamidine synthase linker" evidence="17">
    <location>
        <begin position="165"/>
        <end position="214"/>
    </location>
</feature>
<evidence type="ECO:0000256" key="12">
    <source>
        <dbReference type="ARBA" id="ARBA00052585"/>
    </source>
</evidence>
<dbReference type="GO" id="GO:0006189">
    <property type="term" value="P:'de novo' IMP biosynthetic process"/>
    <property type="evidence" value="ECO:0007669"/>
    <property type="project" value="UniProtKB-UniRule"/>
</dbReference>
<evidence type="ECO:0000256" key="3">
    <source>
        <dbReference type="ARBA" id="ARBA00008608"/>
    </source>
</evidence>
<keyword evidence="10 14" id="KW-0460">Magnesium</keyword>
<protein>
    <recommendedName>
        <fullName evidence="14">Phosphoribosylformylglycinamidine synthase</fullName>
        <shortName evidence="14">FGAM synthase</shortName>
        <shortName evidence="14">FGAMS</shortName>
        <ecNumber evidence="14">6.3.5.3</ecNumber>
    </recommendedName>
    <alternativeName>
        <fullName evidence="14">Formylglycinamide ribonucleotide amidotransferase</fullName>
        <shortName evidence="14">FGAR amidotransferase</shortName>
        <shortName evidence="14">FGAR-AT</shortName>
    </alternativeName>
</protein>
<dbReference type="FunFam" id="3.30.1330.10:FF:000005">
    <property type="entry name" value="Phosphoribosylformylglycinamidine synthase"/>
    <property type="match status" value="1"/>
</dbReference>
<dbReference type="SUPFAM" id="SSF55326">
    <property type="entry name" value="PurM N-terminal domain-like"/>
    <property type="match status" value="2"/>
</dbReference>